<dbReference type="GO" id="GO:0016579">
    <property type="term" value="P:protein deubiquitination"/>
    <property type="evidence" value="ECO:0007669"/>
    <property type="project" value="InterPro"/>
</dbReference>
<dbReference type="Gene3D" id="3.40.532.10">
    <property type="entry name" value="Peptidase C12, ubiquitin carboxyl-terminal hydrolase"/>
    <property type="match status" value="1"/>
</dbReference>
<evidence type="ECO:0000313" key="14">
    <source>
        <dbReference type="Proteomes" id="UP000267029"/>
    </source>
</evidence>
<evidence type="ECO:0000256" key="4">
    <source>
        <dbReference type="ARBA" id="ARBA00022786"/>
    </source>
</evidence>
<dbReference type="PANTHER" id="PTHR10589">
    <property type="entry name" value="UBIQUITIN CARBOXYL-TERMINAL HYDROLASE"/>
    <property type="match status" value="1"/>
</dbReference>
<dbReference type="Pfam" id="PF01088">
    <property type="entry name" value="Peptidase_C12"/>
    <property type="match status" value="1"/>
</dbReference>
<evidence type="ECO:0000256" key="8">
    <source>
        <dbReference type="PIRSR" id="PIRSR038120-1"/>
    </source>
</evidence>
<gene>
    <name evidence="13" type="ORF">MCOS_LOCUS5629</name>
</gene>
<keyword evidence="4 7" id="KW-0833">Ubl conjugation pathway</keyword>
<evidence type="ECO:0000256" key="10">
    <source>
        <dbReference type="PROSITE-ProRule" id="PRU01393"/>
    </source>
</evidence>
<keyword evidence="14" id="KW-1185">Reference proteome</keyword>
<dbReference type="InterPro" id="IPR041507">
    <property type="entry name" value="UCH_C"/>
</dbReference>
<dbReference type="GO" id="GO:0005737">
    <property type="term" value="C:cytoplasm"/>
    <property type="evidence" value="ECO:0007669"/>
    <property type="project" value="TreeGrafter"/>
</dbReference>
<dbReference type="SUPFAM" id="SSF54001">
    <property type="entry name" value="Cysteine proteinases"/>
    <property type="match status" value="1"/>
</dbReference>
<dbReference type="GO" id="GO:0006511">
    <property type="term" value="P:ubiquitin-dependent protein catabolic process"/>
    <property type="evidence" value="ECO:0007669"/>
    <property type="project" value="UniProtKB-UniRule"/>
</dbReference>
<dbReference type="Pfam" id="PF18031">
    <property type="entry name" value="UCH_C"/>
    <property type="match status" value="1"/>
</dbReference>
<evidence type="ECO:0000259" key="12">
    <source>
        <dbReference type="PROSITE" id="PS52048"/>
    </source>
</evidence>
<organism evidence="13 14">
    <name type="scientific">Mesocestoides corti</name>
    <name type="common">Flatworm</name>
    <dbReference type="NCBI Taxonomy" id="53468"/>
    <lineage>
        <taxon>Eukaryota</taxon>
        <taxon>Metazoa</taxon>
        <taxon>Spiralia</taxon>
        <taxon>Lophotrochozoa</taxon>
        <taxon>Platyhelminthes</taxon>
        <taxon>Cestoda</taxon>
        <taxon>Eucestoda</taxon>
        <taxon>Cyclophyllidea</taxon>
        <taxon>Mesocestoididae</taxon>
        <taxon>Mesocestoides</taxon>
    </lineage>
</organism>
<dbReference type="OrthoDB" id="1924260at2759"/>
<comment type="similarity">
    <text evidence="2 7 10 11">Belongs to the peptidase C12 family.</text>
</comment>
<sequence>MSDSGDWCLIESDPGVFNELMKGFGVEGLETIEIYDLSDISSFDDALGFIFLFKWEGTIEQSGQPVEGDALKSIFFAEQIIRNACATQAIINIILNLPTTRFKLGDTLSGFKSFVSEFDSKMKGTALANCDKLRTTHNSFSNPQVFEIDNKGATGGEDAYHFVGYVPINGAVYELDGLKPSPILHGSVPEGSSWIDVIKPVISKRMNSCIDGKFNLMAIVPDRLQLYQTQLAEILSAPSPDAEMVKQLQRNIEIEKLKFASQRTENIRRRHNYLPLLMEVFKVLAENGRLSEVVRKAKDKSKDLRDRNLIKT</sequence>
<dbReference type="InterPro" id="IPR017390">
    <property type="entry name" value="Ubiquitinyl_hydrolase_UCH37"/>
</dbReference>
<dbReference type="InterPro" id="IPR001578">
    <property type="entry name" value="Peptidase_C12_UCH"/>
</dbReference>
<dbReference type="Gene3D" id="1.20.58.860">
    <property type="match status" value="1"/>
</dbReference>
<dbReference type="PIRSF" id="PIRSF038120">
    <property type="entry name" value="Ubiquitinyl_hydrolase_UCH37"/>
    <property type="match status" value="1"/>
</dbReference>
<comment type="catalytic activity">
    <reaction evidence="1 7 10 11">
        <text>Thiol-dependent hydrolysis of ester, thioester, amide, peptide and isopeptide bonds formed by the C-terminal Gly of ubiquitin (a 76-residue protein attached to proteins as an intracellular targeting signal).</text>
        <dbReference type="EC" id="3.4.19.12"/>
    </reaction>
</comment>
<dbReference type="InterPro" id="IPR036959">
    <property type="entry name" value="Peptidase_C12_UCH_sf"/>
</dbReference>
<reference evidence="15" key="2">
    <citation type="submission" date="2019-11" db="UniProtKB">
        <authorList>
            <consortium name="WormBaseParasite"/>
        </authorList>
    </citation>
    <scope>IDENTIFICATION</scope>
</reference>
<evidence type="ECO:0000313" key="13">
    <source>
        <dbReference type="EMBL" id="VDD79626.1"/>
    </source>
</evidence>
<keyword evidence="6 7" id="KW-0788">Thiol protease</keyword>
<evidence type="ECO:0000256" key="5">
    <source>
        <dbReference type="ARBA" id="ARBA00022801"/>
    </source>
</evidence>
<dbReference type="EC" id="3.4.19.12" evidence="7 11"/>
<dbReference type="PROSITE" id="PS52049">
    <property type="entry name" value="ULD"/>
    <property type="match status" value="1"/>
</dbReference>
<dbReference type="InterPro" id="IPR038765">
    <property type="entry name" value="Papain-like_cys_pep_sf"/>
</dbReference>
<evidence type="ECO:0000256" key="7">
    <source>
        <dbReference type="PIRNR" id="PIRNR038120"/>
    </source>
</evidence>
<feature type="active site" description="Proton donor" evidence="8 10">
    <location>
        <position position="161"/>
    </location>
</feature>
<dbReference type="WBParaSite" id="MCU_000709-RA">
    <property type="protein sequence ID" value="MCU_000709-RA"/>
    <property type="gene ID" value="MCU_000709"/>
</dbReference>
<evidence type="ECO:0000313" key="15">
    <source>
        <dbReference type="WBParaSite" id="MCU_000709-RA"/>
    </source>
</evidence>
<feature type="site" description="Important for enzyme activity" evidence="9 10">
    <location>
        <position position="176"/>
    </location>
</feature>
<feature type="site" description="Transition state stabilizer" evidence="10">
    <location>
        <position position="79"/>
    </location>
</feature>
<dbReference type="PANTHER" id="PTHR10589:SF16">
    <property type="entry name" value="UBIQUITIN CARBOXYL-TERMINAL HYDROLASE ISOZYME L5"/>
    <property type="match status" value="1"/>
</dbReference>
<name>A0A0R3UEZ7_MESCO</name>
<dbReference type="STRING" id="53468.A0A0R3UEZ7"/>
<keyword evidence="5 7" id="KW-0378">Hydrolase</keyword>
<dbReference type="GO" id="GO:0004843">
    <property type="term" value="F:cysteine-type deubiquitinase activity"/>
    <property type="evidence" value="ECO:0007669"/>
    <property type="project" value="UniProtKB-UniRule"/>
</dbReference>
<dbReference type="Proteomes" id="UP000267029">
    <property type="component" value="Unassembled WGS sequence"/>
</dbReference>
<evidence type="ECO:0000256" key="11">
    <source>
        <dbReference type="RuleBase" id="RU361215"/>
    </source>
</evidence>
<evidence type="ECO:0000256" key="1">
    <source>
        <dbReference type="ARBA" id="ARBA00000707"/>
    </source>
</evidence>
<dbReference type="AlphaFoldDB" id="A0A0R3UEZ7"/>
<accession>A0A0R3UEZ7</accession>
<dbReference type="PROSITE" id="PS52048">
    <property type="entry name" value="UCH_DOMAIN"/>
    <property type="match status" value="1"/>
</dbReference>
<protein>
    <recommendedName>
        <fullName evidence="7 11">Ubiquitin carboxyl-terminal hydrolase</fullName>
        <ecNumber evidence="7 11">3.4.19.12</ecNumber>
    </recommendedName>
</protein>
<proteinExistence type="inferred from homology"/>
<keyword evidence="3 7" id="KW-0645">Protease</keyword>
<dbReference type="PRINTS" id="PR00707">
    <property type="entry name" value="UBCTHYDRLASE"/>
</dbReference>
<evidence type="ECO:0000256" key="6">
    <source>
        <dbReference type="ARBA" id="ARBA00022807"/>
    </source>
</evidence>
<evidence type="ECO:0000256" key="2">
    <source>
        <dbReference type="ARBA" id="ARBA00009326"/>
    </source>
</evidence>
<dbReference type="EMBL" id="UXSR01005204">
    <property type="protein sequence ID" value="VDD79626.1"/>
    <property type="molecule type" value="Genomic_DNA"/>
</dbReference>
<feature type="domain" description="UCH catalytic" evidence="12">
    <location>
        <begin position="6"/>
        <end position="221"/>
    </location>
</feature>
<reference evidence="13 14" key="1">
    <citation type="submission" date="2018-10" db="EMBL/GenBank/DDBJ databases">
        <authorList>
            <consortium name="Pathogen Informatics"/>
        </authorList>
    </citation>
    <scope>NUCLEOTIDE SEQUENCE [LARGE SCALE GENOMIC DNA]</scope>
</reference>
<feature type="active site" description="Nucleophile" evidence="8 10">
    <location>
        <position position="85"/>
    </location>
</feature>
<evidence type="ECO:0000256" key="9">
    <source>
        <dbReference type="PIRSR" id="PIRSR038120-2"/>
    </source>
</evidence>
<evidence type="ECO:0000256" key="3">
    <source>
        <dbReference type="ARBA" id="ARBA00022670"/>
    </source>
</evidence>